<keyword evidence="3" id="KW-1185">Reference proteome</keyword>
<sequence length="333" mass="37617">MMEGLGGVPTPNEDTEFDIEGLDKTRDRLLIVALSRLAQSTRPSPEELQSAWRQVAITFSTNPPENDCGSFAAWARNVLPQQLIEDSLEVEFASIWEDKRPTLSKLEKMQRQLALPSKHLLCLYFGSTLLVSSESVRVLEKWLDALPPEDCNTQAIYPYLLQAQTTRVRAMPQHIPRMPIFATIVTRDRFMPADFRNATLQHIGLLAHRRPSAGAEEDANPVPPSPSGSQHNNKDKPANSLFLDGQQNKHDEDILNNLPRRNLGERMRKISPTLILVHSHASDPDRPMMELCRAILETAVPAGLQPRTSKLILFFGPLRRRRHVRLLSLALRL</sequence>
<gene>
    <name evidence="2" type="ORF">B0T24DRAFT_421789</name>
</gene>
<dbReference type="EMBL" id="JAULSN010000009">
    <property type="protein sequence ID" value="KAK3365030.1"/>
    <property type="molecule type" value="Genomic_DNA"/>
</dbReference>
<proteinExistence type="predicted"/>
<organism evidence="2 3">
    <name type="scientific">Lasiosphaeria ovina</name>
    <dbReference type="NCBI Taxonomy" id="92902"/>
    <lineage>
        <taxon>Eukaryota</taxon>
        <taxon>Fungi</taxon>
        <taxon>Dikarya</taxon>
        <taxon>Ascomycota</taxon>
        <taxon>Pezizomycotina</taxon>
        <taxon>Sordariomycetes</taxon>
        <taxon>Sordariomycetidae</taxon>
        <taxon>Sordariales</taxon>
        <taxon>Lasiosphaeriaceae</taxon>
        <taxon>Lasiosphaeria</taxon>
    </lineage>
</organism>
<dbReference type="AlphaFoldDB" id="A0AAE0JVV5"/>
<name>A0AAE0JVV5_9PEZI</name>
<reference evidence="2" key="2">
    <citation type="submission" date="2023-06" db="EMBL/GenBank/DDBJ databases">
        <authorList>
            <consortium name="Lawrence Berkeley National Laboratory"/>
            <person name="Haridas S."/>
            <person name="Hensen N."/>
            <person name="Bonometti L."/>
            <person name="Westerberg I."/>
            <person name="Brannstrom I.O."/>
            <person name="Guillou S."/>
            <person name="Cros-Aarteil S."/>
            <person name="Calhoun S."/>
            <person name="Kuo A."/>
            <person name="Mondo S."/>
            <person name="Pangilinan J."/>
            <person name="Riley R."/>
            <person name="Labutti K."/>
            <person name="Andreopoulos B."/>
            <person name="Lipzen A."/>
            <person name="Chen C."/>
            <person name="Yanf M."/>
            <person name="Daum C."/>
            <person name="Ng V."/>
            <person name="Clum A."/>
            <person name="Steindorff A."/>
            <person name="Ohm R."/>
            <person name="Martin F."/>
            <person name="Silar P."/>
            <person name="Natvig D."/>
            <person name="Lalanne C."/>
            <person name="Gautier V."/>
            <person name="Ament-Velasquez S.L."/>
            <person name="Kruys A."/>
            <person name="Hutchinson M.I."/>
            <person name="Powell A.J."/>
            <person name="Barry K."/>
            <person name="Miller A.N."/>
            <person name="Grigoriev I.V."/>
            <person name="Debuchy R."/>
            <person name="Gladieux P."/>
            <person name="Thoren M.H."/>
            <person name="Johannesson H."/>
        </authorList>
    </citation>
    <scope>NUCLEOTIDE SEQUENCE</scope>
    <source>
        <strain evidence="2">CBS 958.72</strain>
    </source>
</reference>
<evidence type="ECO:0000313" key="3">
    <source>
        <dbReference type="Proteomes" id="UP001287356"/>
    </source>
</evidence>
<evidence type="ECO:0000256" key="1">
    <source>
        <dbReference type="SAM" id="MobiDB-lite"/>
    </source>
</evidence>
<dbReference type="Proteomes" id="UP001287356">
    <property type="component" value="Unassembled WGS sequence"/>
</dbReference>
<reference evidence="2" key="1">
    <citation type="journal article" date="2023" name="Mol. Phylogenet. Evol.">
        <title>Genome-scale phylogeny and comparative genomics of the fungal order Sordariales.</title>
        <authorList>
            <person name="Hensen N."/>
            <person name="Bonometti L."/>
            <person name="Westerberg I."/>
            <person name="Brannstrom I.O."/>
            <person name="Guillou S."/>
            <person name="Cros-Aarteil S."/>
            <person name="Calhoun S."/>
            <person name="Haridas S."/>
            <person name="Kuo A."/>
            <person name="Mondo S."/>
            <person name="Pangilinan J."/>
            <person name="Riley R."/>
            <person name="LaButti K."/>
            <person name="Andreopoulos B."/>
            <person name="Lipzen A."/>
            <person name="Chen C."/>
            <person name="Yan M."/>
            <person name="Daum C."/>
            <person name="Ng V."/>
            <person name="Clum A."/>
            <person name="Steindorff A."/>
            <person name="Ohm R.A."/>
            <person name="Martin F."/>
            <person name="Silar P."/>
            <person name="Natvig D.O."/>
            <person name="Lalanne C."/>
            <person name="Gautier V."/>
            <person name="Ament-Velasquez S.L."/>
            <person name="Kruys A."/>
            <person name="Hutchinson M.I."/>
            <person name="Powell A.J."/>
            <person name="Barry K."/>
            <person name="Miller A.N."/>
            <person name="Grigoriev I.V."/>
            <person name="Debuchy R."/>
            <person name="Gladieux P."/>
            <person name="Hiltunen Thoren M."/>
            <person name="Johannesson H."/>
        </authorList>
    </citation>
    <scope>NUCLEOTIDE SEQUENCE</scope>
    <source>
        <strain evidence="2">CBS 958.72</strain>
    </source>
</reference>
<comment type="caution">
    <text evidence="2">The sequence shown here is derived from an EMBL/GenBank/DDBJ whole genome shotgun (WGS) entry which is preliminary data.</text>
</comment>
<accession>A0AAE0JVV5</accession>
<evidence type="ECO:0000313" key="2">
    <source>
        <dbReference type="EMBL" id="KAK3365030.1"/>
    </source>
</evidence>
<feature type="region of interest" description="Disordered" evidence="1">
    <location>
        <begin position="210"/>
        <end position="251"/>
    </location>
</feature>
<protein>
    <submittedName>
        <fullName evidence="2">Uncharacterized protein</fullName>
    </submittedName>
</protein>